<dbReference type="OrthoDB" id="9802447at2"/>
<organism evidence="17 18">
    <name type="scientific">Kangiella sediminilitoris</name>
    <dbReference type="NCBI Taxonomy" id="1144748"/>
    <lineage>
        <taxon>Bacteria</taxon>
        <taxon>Pseudomonadati</taxon>
        <taxon>Pseudomonadota</taxon>
        <taxon>Gammaproteobacteria</taxon>
        <taxon>Kangiellales</taxon>
        <taxon>Kangiellaceae</taxon>
        <taxon>Kangiella</taxon>
    </lineage>
</organism>
<keyword evidence="9" id="KW-0560">Oxidoreductase</keyword>
<dbReference type="PANTHER" id="PTHR48083:SF33">
    <property type="entry name" value="ACYL-COENZYME A DEHYDROGENASE"/>
    <property type="match status" value="1"/>
</dbReference>
<dbReference type="Pfam" id="PF00441">
    <property type="entry name" value="Acyl-CoA_dh_1"/>
    <property type="match status" value="1"/>
</dbReference>
<name>A0A1B3B9E7_9GAMM</name>
<evidence type="ECO:0000256" key="3">
    <source>
        <dbReference type="ARBA" id="ARBA00009347"/>
    </source>
</evidence>
<evidence type="ECO:0000313" key="18">
    <source>
        <dbReference type="Proteomes" id="UP000094147"/>
    </source>
</evidence>
<dbReference type="GO" id="GO:0033539">
    <property type="term" value="P:fatty acid beta-oxidation using acyl-CoA dehydrogenase"/>
    <property type="evidence" value="ECO:0007669"/>
    <property type="project" value="InterPro"/>
</dbReference>
<dbReference type="PANTHER" id="PTHR48083">
    <property type="entry name" value="MEDIUM-CHAIN SPECIFIC ACYL-COA DEHYDROGENASE, MITOCHONDRIAL-RELATED"/>
    <property type="match status" value="1"/>
</dbReference>
<dbReference type="UniPathway" id="UPA00659"/>
<dbReference type="Gene3D" id="2.40.110.10">
    <property type="entry name" value="Butyryl-CoA Dehydrogenase, subunit A, domain 2"/>
    <property type="match status" value="1"/>
</dbReference>
<dbReference type="InterPro" id="IPR046373">
    <property type="entry name" value="Acyl-CoA_Oxase/DH_mid-dom_sf"/>
</dbReference>
<dbReference type="FunFam" id="1.10.540.10:FF:000004">
    <property type="entry name" value="Acyl-CoA dehydrogenase"/>
    <property type="match status" value="1"/>
</dbReference>
<evidence type="ECO:0000256" key="11">
    <source>
        <dbReference type="ARBA" id="ARBA00049247"/>
    </source>
</evidence>
<dbReference type="GO" id="GO:0050660">
    <property type="term" value="F:flavin adenine dinucleotide binding"/>
    <property type="evidence" value="ECO:0007669"/>
    <property type="project" value="InterPro"/>
</dbReference>
<keyword evidence="12" id="KW-0472">Membrane</keyword>
<dbReference type="InterPro" id="IPR009100">
    <property type="entry name" value="AcylCoA_DH/oxidase_NM_dom_sf"/>
</dbReference>
<dbReference type="RefSeq" id="WP_068989784.1">
    <property type="nucleotide sequence ID" value="NZ_CP012418.1"/>
</dbReference>
<evidence type="ECO:0000259" key="15">
    <source>
        <dbReference type="Pfam" id="PF02771"/>
    </source>
</evidence>
<comment type="cofactor">
    <cofactor evidence="1">
        <name>FAD</name>
        <dbReference type="ChEBI" id="CHEBI:57692"/>
    </cofactor>
</comment>
<keyword evidence="12" id="KW-1133">Transmembrane helix</keyword>
<dbReference type="SUPFAM" id="SSF56645">
    <property type="entry name" value="Acyl-CoA dehydrogenase NM domain-like"/>
    <property type="match status" value="1"/>
</dbReference>
<dbReference type="Proteomes" id="UP000094147">
    <property type="component" value="Chromosome"/>
</dbReference>
<dbReference type="STRING" id="1144748.KS2013_681"/>
<feature type="transmembrane region" description="Helical" evidence="12">
    <location>
        <begin position="46"/>
        <end position="64"/>
    </location>
</feature>
<keyword evidence="7" id="KW-0285">Flavoprotein</keyword>
<proteinExistence type="inferred from homology"/>
<keyword evidence="18" id="KW-1185">Reference proteome</keyword>
<dbReference type="EMBL" id="CP012418">
    <property type="protein sequence ID" value="AOE49405.1"/>
    <property type="molecule type" value="Genomic_DNA"/>
</dbReference>
<protein>
    <recommendedName>
        <fullName evidence="6">Acyl-coenzyme A dehydrogenase</fullName>
        <ecNumber evidence="4">1.3.8.7</ecNumber>
        <ecNumber evidence="5">1.3.8.8</ecNumber>
    </recommendedName>
</protein>
<accession>A0A1B3B9E7</accession>
<dbReference type="InterPro" id="IPR013786">
    <property type="entry name" value="AcylCoA_DH/ox_N"/>
</dbReference>
<comment type="catalytic activity">
    <reaction evidence="11">
        <text>a long-chain 2,3-saturated fatty acyl-CoA + oxidized [electron-transfer flavoprotein] + H(+) = a long-chain (2E)-enoyl-CoA + reduced [electron-transfer flavoprotein]</text>
        <dbReference type="Rhea" id="RHEA:17721"/>
        <dbReference type="Rhea" id="RHEA-COMP:10685"/>
        <dbReference type="Rhea" id="RHEA-COMP:10686"/>
        <dbReference type="ChEBI" id="CHEBI:15378"/>
        <dbReference type="ChEBI" id="CHEBI:57692"/>
        <dbReference type="ChEBI" id="CHEBI:58307"/>
        <dbReference type="ChEBI" id="CHEBI:83721"/>
        <dbReference type="ChEBI" id="CHEBI:83727"/>
        <dbReference type="EC" id="1.3.8.8"/>
    </reaction>
</comment>
<feature type="domain" description="Acyl-CoA dehydrogenase/oxidase C-terminal" evidence="13">
    <location>
        <begin position="366"/>
        <end position="509"/>
    </location>
</feature>
<dbReference type="EC" id="1.3.8.8" evidence="5"/>
<evidence type="ECO:0000256" key="2">
    <source>
        <dbReference type="ARBA" id="ARBA00005005"/>
    </source>
</evidence>
<evidence type="ECO:0000256" key="10">
    <source>
        <dbReference type="ARBA" id="ARBA00047882"/>
    </source>
</evidence>
<reference evidence="18" key="1">
    <citation type="submission" date="2015-08" db="EMBL/GenBank/DDBJ databases">
        <authorList>
            <person name="Kim K.M."/>
        </authorList>
    </citation>
    <scope>NUCLEOTIDE SEQUENCE [LARGE SCALE GENOMIC DNA]</scope>
    <source>
        <strain evidence="18">KCTC 23892</strain>
    </source>
</reference>
<dbReference type="Pfam" id="PF09317">
    <property type="entry name" value="ACDH_C"/>
    <property type="match status" value="1"/>
</dbReference>
<evidence type="ECO:0000256" key="7">
    <source>
        <dbReference type="ARBA" id="ARBA00022630"/>
    </source>
</evidence>
<dbReference type="InterPro" id="IPR050741">
    <property type="entry name" value="Acyl-CoA_dehydrogenase"/>
</dbReference>
<dbReference type="InterPro" id="IPR009075">
    <property type="entry name" value="AcylCo_DH/oxidase_C"/>
</dbReference>
<evidence type="ECO:0000256" key="4">
    <source>
        <dbReference type="ARBA" id="ARBA00012033"/>
    </source>
</evidence>
<evidence type="ECO:0000256" key="12">
    <source>
        <dbReference type="SAM" id="Phobius"/>
    </source>
</evidence>
<evidence type="ECO:0000259" key="14">
    <source>
        <dbReference type="Pfam" id="PF02770"/>
    </source>
</evidence>
<dbReference type="GO" id="GO:0004466">
    <property type="term" value="F:long-chain fatty acyl-CoA dehydrogenase activity"/>
    <property type="evidence" value="ECO:0007669"/>
    <property type="project" value="UniProtKB-EC"/>
</dbReference>
<dbReference type="Gene3D" id="1.10.540.10">
    <property type="entry name" value="Acyl-CoA dehydrogenase/oxidase, N-terminal domain"/>
    <property type="match status" value="1"/>
</dbReference>
<dbReference type="GO" id="GO:0070991">
    <property type="term" value="F:medium-chain fatty acyl-CoA dehydrogenase activity"/>
    <property type="evidence" value="ECO:0007669"/>
    <property type="project" value="UniProtKB-EC"/>
</dbReference>
<dbReference type="InterPro" id="IPR015396">
    <property type="entry name" value="FadE_C"/>
</dbReference>
<comment type="pathway">
    <text evidence="2">Lipid metabolism; fatty acid beta-oxidation.</text>
</comment>
<dbReference type="InterPro" id="IPR006091">
    <property type="entry name" value="Acyl-CoA_Oxase/DH_mid-dom"/>
</dbReference>
<evidence type="ECO:0000256" key="9">
    <source>
        <dbReference type="ARBA" id="ARBA00023002"/>
    </source>
</evidence>
<dbReference type="NCBIfam" id="NF007000">
    <property type="entry name" value="PRK09463.1"/>
    <property type="match status" value="1"/>
</dbReference>
<comment type="similarity">
    <text evidence="3">Belongs to the acyl-CoA dehydrogenase family.</text>
</comment>
<evidence type="ECO:0000256" key="5">
    <source>
        <dbReference type="ARBA" id="ARBA00012040"/>
    </source>
</evidence>
<dbReference type="EC" id="1.3.8.7" evidence="4"/>
<dbReference type="NCBIfam" id="NF009586">
    <property type="entry name" value="PRK13026.1"/>
    <property type="match status" value="1"/>
</dbReference>
<evidence type="ECO:0000256" key="8">
    <source>
        <dbReference type="ARBA" id="ARBA00022827"/>
    </source>
</evidence>
<evidence type="ECO:0000259" key="13">
    <source>
        <dbReference type="Pfam" id="PF00441"/>
    </source>
</evidence>
<dbReference type="InterPro" id="IPR036250">
    <property type="entry name" value="AcylCo_DH-like_C"/>
</dbReference>
<feature type="domain" description="Acyl-CoA oxidase/dehydrogenase middle" evidence="14">
    <location>
        <begin position="241"/>
        <end position="339"/>
    </location>
</feature>
<dbReference type="PATRIC" id="fig|1144748.3.peg.689"/>
<feature type="domain" description="Acyl-CoA dehydrogenase/oxidase N-terminal" evidence="15">
    <location>
        <begin position="131"/>
        <end position="237"/>
    </location>
</feature>
<evidence type="ECO:0000259" key="16">
    <source>
        <dbReference type="Pfam" id="PF09317"/>
    </source>
</evidence>
<dbReference type="KEGG" id="ksd:KS2013_681"/>
<dbReference type="Pfam" id="PF02771">
    <property type="entry name" value="Acyl-CoA_dh_N"/>
    <property type="match status" value="1"/>
</dbReference>
<keyword evidence="8" id="KW-0274">FAD</keyword>
<feature type="domain" description="Acyl-CoA dehydrogenase C-terminal bacterial-type" evidence="16">
    <location>
        <begin position="520"/>
        <end position="804"/>
    </location>
</feature>
<dbReference type="Pfam" id="PF02770">
    <property type="entry name" value="Acyl-CoA_dh_M"/>
    <property type="match status" value="1"/>
</dbReference>
<evidence type="ECO:0000256" key="1">
    <source>
        <dbReference type="ARBA" id="ARBA00001974"/>
    </source>
</evidence>
<dbReference type="Gene3D" id="1.20.140.10">
    <property type="entry name" value="Butyryl-CoA Dehydrogenase, subunit A, domain 3"/>
    <property type="match status" value="1"/>
</dbReference>
<keyword evidence="12" id="KW-0812">Transmembrane</keyword>
<dbReference type="GO" id="GO:0005737">
    <property type="term" value="C:cytoplasm"/>
    <property type="evidence" value="ECO:0007669"/>
    <property type="project" value="TreeGrafter"/>
</dbReference>
<dbReference type="AlphaFoldDB" id="A0A1B3B9E7"/>
<sequence length="815" mass="91192">MIGLVELLIMLAVMAFCAYQRMAMKKAMVINGAALAVLLVFVDNSWGFFLSLLVYAVVALFYLLPDLRIDWISRKLYRFMQQVLPPMNETEKTALEAGDVWWEGELFRGKPDWRTLLEYKKPTLTEEEQSFVDNETEELCGMLDDWEVVHKRKDLPPEVWDFIKEKGFLGMIIPKEYGGKGFSALAHSTVVTKLATRCPSAAVTVMVPNSLGPGELLLHYGTQEQKDHYLPRLAAGKEIPCFALTSPVAGSDAGAIPDKGIVCKGEFNGEETLGIRVTWNKRYITLAPVATIVGLAFKLYDPEGLLGNEDKEDYGITCALIPSDHPGVEIGRRHLPMNQAFMNGTTHGKDVFIPMSMLIGGKDYAGQGWRMLMESLAAGRSISLPAMGTAVAQLSYRMTGAYALVREQFKLPIGRFEGVEEAMAQIAGLTYRTEASRVMTAGAVDMGVKPSVVSAIAKYHMTEMGREIMNHAMDVHAGRAIIMGERNYLANGYMNQPIGITVEGANILTRNLMIFGQGAIRCHPYVLREMLAAQLDDEEEGVKRFDSLLFRHIGYGVSNFFRTLGLGLTAAKIADKPVAGETGKYYQQLTRMSSVLALTSDVAMGTLGGDLKRKERLSARLADVLSHLYLCSTVLKYYEDQDRPLSDLPYVKWNMEYGLYKLQEAFYDFYDNFPNKVVGKALRLIAFPYGKSYSKPSDRLERELVKPMMKDCDLRDRITQFAYVGKTEDDVTGRVELAFKKVLAADEVRYKLRKAMKAKELDKNLTNMERIEQAIEKGIINEEEKQLLTDAETARLDVIQVDDYAHEQISGVISD</sequence>
<evidence type="ECO:0000256" key="6">
    <source>
        <dbReference type="ARBA" id="ARBA00020144"/>
    </source>
</evidence>
<dbReference type="FunFam" id="1.20.140.10:FF:000009">
    <property type="entry name" value="Acyl-CoA dehydrogenase"/>
    <property type="match status" value="1"/>
</dbReference>
<dbReference type="InterPro" id="IPR037069">
    <property type="entry name" value="AcylCoA_DH/ox_N_sf"/>
</dbReference>
<gene>
    <name evidence="17" type="ORF">KS2013_681</name>
</gene>
<dbReference type="SUPFAM" id="SSF47203">
    <property type="entry name" value="Acyl-CoA dehydrogenase C-terminal domain-like"/>
    <property type="match status" value="1"/>
</dbReference>
<comment type="catalytic activity">
    <reaction evidence="10">
        <text>a medium-chain 2,3-saturated fatty acyl-CoA + oxidized [electron-transfer flavoprotein] + H(+) = a medium-chain (2E)-enoyl-CoA + reduced [electron-transfer flavoprotein]</text>
        <dbReference type="Rhea" id="RHEA:14477"/>
        <dbReference type="Rhea" id="RHEA-COMP:10685"/>
        <dbReference type="Rhea" id="RHEA-COMP:10686"/>
        <dbReference type="ChEBI" id="CHEBI:15378"/>
        <dbReference type="ChEBI" id="CHEBI:57692"/>
        <dbReference type="ChEBI" id="CHEBI:58307"/>
        <dbReference type="ChEBI" id="CHEBI:83723"/>
        <dbReference type="ChEBI" id="CHEBI:83726"/>
        <dbReference type="EC" id="1.3.8.7"/>
    </reaction>
</comment>
<evidence type="ECO:0000313" key="17">
    <source>
        <dbReference type="EMBL" id="AOE49405.1"/>
    </source>
</evidence>